<dbReference type="InterPro" id="IPR012334">
    <property type="entry name" value="Pectin_lyas_fold"/>
</dbReference>
<organism evidence="1">
    <name type="scientific">marine sediment metagenome</name>
    <dbReference type="NCBI Taxonomy" id="412755"/>
    <lineage>
        <taxon>unclassified sequences</taxon>
        <taxon>metagenomes</taxon>
        <taxon>ecological metagenomes</taxon>
    </lineage>
</organism>
<dbReference type="Gene3D" id="2.160.20.10">
    <property type="entry name" value="Single-stranded right-handed beta-helix, Pectin lyase-like"/>
    <property type="match status" value="1"/>
</dbReference>
<gene>
    <name evidence="1" type="ORF">LCGC14_1425890</name>
</gene>
<dbReference type="EMBL" id="LAZR01009558">
    <property type="protein sequence ID" value="KKM71902.1"/>
    <property type="molecule type" value="Genomic_DNA"/>
</dbReference>
<proteinExistence type="predicted"/>
<evidence type="ECO:0000313" key="1">
    <source>
        <dbReference type="EMBL" id="KKM71902.1"/>
    </source>
</evidence>
<dbReference type="SUPFAM" id="SSF51126">
    <property type="entry name" value="Pectin lyase-like"/>
    <property type="match status" value="1"/>
</dbReference>
<sequence length="329" mass="34466">MTDFSHPFSVGGVPVIPGSGGVVAYRLVYFVDGTFGNDSNTGLSLAEAKATIQAALDLVRDQDTIIVMRGSYDEALTTGQLIGTSAMVDGRGRYVNLIGASPTPMPFDTPQLYNVSGATATLRMRSPGWRLSGFRIVGDTGSPICVRIEFDQAAGTASTDWAPGTTVDHCVFYGAVDNCSGLDFQGAPPDVRILDNIFELFETGFAAMTCSASPVANANRCSILRNQFIDCVGAIDMNLTQGSGFNASMIIGNVINDGHVNTLVTGIDLTGGNDNEVHDNYLSGEYTTDLGRYVAGSGDDWSANHSMDTGAAATSVDASGRTVKIPQAG</sequence>
<accession>A0A0F9MRS8</accession>
<evidence type="ECO:0008006" key="2">
    <source>
        <dbReference type="Google" id="ProtNLM"/>
    </source>
</evidence>
<dbReference type="InterPro" id="IPR011050">
    <property type="entry name" value="Pectin_lyase_fold/virulence"/>
</dbReference>
<protein>
    <recommendedName>
        <fullName evidence="2">Right handed beta helix domain-containing protein</fullName>
    </recommendedName>
</protein>
<name>A0A0F9MRS8_9ZZZZ</name>
<dbReference type="AlphaFoldDB" id="A0A0F9MRS8"/>
<comment type="caution">
    <text evidence="1">The sequence shown here is derived from an EMBL/GenBank/DDBJ whole genome shotgun (WGS) entry which is preliminary data.</text>
</comment>
<reference evidence="1" key="1">
    <citation type="journal article" date="2015" name="Nature">
        <title>Complex archaea that bridge the gap between prokaryotes and eukaryotes.</title>
        <authorList>
            <person name="Spang A."/>
            <person name="Saw J.H."/>
            <person name="Jorgensen S.L."/>
            <person name="Zaremba-Niedzwiedzka K."/>
            <person name="Martijn J."/>
            <person name="Lind A.E."/>
            <person name="van Eijk R."/>
            <person name="Schleper C."/>
            <person name="Guy L."/>
            <person name="Ettema T.J."/>
        </authorList>
    </citation>
    <scope>NUCLEOTIDE SEQUENCE</scope>
</reference>